<dbReference type="Proteomes" id="UP001165663">
    <property type="component" value="Unassembled WGS sequence"/>
</dbReference>
<dbReference type="RefSeq" id="WP_264916122.1">
    <property type="nucleotide sequence ID" value="NZ_BRXE01000071.1"/>
</dbReference>
<gene>
    <name evidence="2" type="ORF">SRL2020028_43280</name>
</gene>
<feature type="region of interest" description="Disordered" evidence="1">
    <location>
        <begin position="108"/>
        <end position="128"/>
    </location>
</feature>
<reference evidence="2" key="1">
    <citation type="submission" date="2022-07" db="EMBL/GenBank/DDBJ databases">
        <title>Mycobacterium kiyosense sp. nov., scotochromogenic slow-glowing species isolated from respiratory specimens.</title>
        <authorList>
            <person name="Fukano H."/>
            <person name="Kazumi Y."/>
            <person name="Sakagami N."/>
            <person name="Ato M."/>
            <person name="Mitarai S."/>
            <person name="Hoshino Y."/>
        </authorList>
    </citation>
    <scope>NUCLEOTIDE SEQUENCE</scope>
    <source>
        <strain evidence="2">SRL2020-028</strain>
    </source>
</reference>
<sequence length="128" mass="14852">MPDRGRLHPDIWHAWRNAQSSRRAAQSTYHTATRTGWYPLLQWGWTRADCHRFVLDILGEAIPKSACGFCPFPMATATGRSQQGQRYRTKHERGTEALLLEFVARSLRSGPNADREQQRRRTYRPGRT</sequence>
<evidence type="ECO:0000256" key="1">
    <source>
        <dbReference type="SAM" id="MobiDB-lite"/>
    </source>
</evidence>
<accession>A0AA37Q1Y8</accession>
<evidence type="ECO:0000313" key="3">
    <source>
        <dbReference type="Proteomes" id="UP001165663"/>
    </source>
</evidence>
<organism evidence="2 3">
    <name type="scientific">Mycobacterium kiyosense</name>
    <dbReference type="NCBI Taxonomy" id="2871094"/>
    <lineage>
        <taxon>Bacteria</taxon>
        <taxon>Bacillati</taxon>
        <taxon>Actinomycetota</taxon>
        <taxon>Actinomycetes</taxon>
        <taxon>Mycobacteriales</taxon>
        <taxon>Mycobacteriaceae</taxon>
        <taxon>Mycobacterium</taxon>
    </lineage>
</organism>
<comment type="caution">
    <text evidence="2">The sequence shown here is derived from an EMBL/GenBank/DDBJ whole genome shotgun (WGS) entry which is preliminary data.</text>
</comment>
<dbReference type="AlphaFoldDB" id="A0AA37Q1Y8"/>
<dbReference type="EMBL" id="BRXE01000071">
    <property type="protein sequence ID" value="GLB85072.1"/>
    <property type="molecule type" value="Genomic_DNA"/>
</dbReference>
<proteinExistence type="predicted"/>
<name>A0AA37Q1Y8_9MYCO</name>
<evidence type="ECO:0000313" key="2">
    <source>
        <dbReference type="EMBL" id="GLB85072.1"/>
    </source>
</evidence>
<protein>
    <submittedName>
        <fullName evidence="2">Uncharacterized protein</fullName>
    </submittedName>
</protein>